<sequence length="367" mass="41791">MHILNINPNILKFESLLEQISRWRLPPDLYDAIILSLQSTNSVSNVLEVRIHPNSTSIHGHASSHPDIPKYLLTATTIGLAIISITTMSLFISIHSRRLQSHHVAAATLNRGKRKINRTSLRENRQPSEKYYGLAVTIMICSYLLWVFGTLHATSRFLWTLARNLSYTIRSTRTQRSSHVPEFPKAKETIEESRLGGISNSQAGQSWLPIELSGVVFNQLDSTNIIGARSVAEVGFGRLYQAVDARSGNMLAIKRVINRRMLGEDRGHLLLDEIRAHHRMNFDSRFPPLLGCFIDQRDYVLVMFLAIRSLHKARIIHGDLKPENILLDENKHLIIMDFYVATVFSKSEERGREYPLWQDAKKRGGSH</sequence>
<dbReference type="InterPro" id="IPR030616">
    <property type="entry name" value="Aur-like"/>
</dbReference>
<dbReference type="PANTHER" id="PTHR24350">
    <property type="entry name" value="SERINE/THREONINE-PROTEIN KINASE IAL-RELATED"/>
    <property type="match status" value="1"/>
</dbReference>
<evidence type="ECO:0000256" key="5">
    <source>
        <dbReference type="ARBA" id="ARBA00022840"/>
    </source>
</evidence>
<dbReference type="GO" id="GO:0005524">
    <property type="term" value="F:ATP binding"/>
    <property type="evidence" value="ECO:0007669"/>
    <property type="project" value="UniProtKB-KW"/>
</dbReference>
<dbReference type="InterPro" id="IPR008271">
    <property type="entry name" value="Ser/Thr_kinase_AS"/>
</dbReference>
<evidence type="ECO:0000256" key="1">
    <source>
        <dbReference type="ARBA" id="ARBA00022527"/>
    </source>
</evidence>
<dbReference type="InterPro" id="IPR000719">
    <property type="entry name" value="Prot_kinase_dom"/>
</dbReference>
<evidence type="ECO:0000256" key="4">
    <source>
        <dbReference type="ARBA" id="ARBA00022777"/>
    </source>
</evidence>
<dbReference type="OrthoDB" id="4062651at2759"/>
<name>A0A9P5XWU8_9AGAR</name>
<evidence type="ECO:0000256" key="3">
    <source>
        <dbReference type="ARBA" id="ARBA00022741"/>
    </source>
</evidence>
<feature type="binding site" evidence="7">
    <location>
        <begin position="323"/>
        <end position="324"/>
    </location>
    <ligand>
        <name>ATP</name>
        <dbReference type="ChEBI" id="CHEBI:30616"/>
    </ligand>
</feature>
<keyword evidence="1" id="KW-0723">Serine/threonine-protein kinase</keyword>
<keyword evidence="3 7" id="KW-0547">Nucleotide-binding</keyword>
<feature type="binding site" evidence="7">
    <location>
        <position position="337"/>
    </location>
    <ligand>
        <name>ATP</name>
        <dbReference type="ChEBI" id="CHEBI:30616"/>
    </ligand>
</feature>
<dbReference type="PROSITE" id="PS00108">
    <property type="entry name" value="PROTEIN_KINASE_ST"/>
    <property type="match status" value="1"/>
</dbReference>
<evidence type="ECO:0000313" key="11">
    <source>
        <dbReference type="EMBL" id="KAF9459048.1"/>
    </source>
</evidence>
<dbReference type="GO" id="GO:0004674">
    <property type="term" value="F:protein serine/threonine kinase activity"/>
    <property type="evidence" value="ECO:0007669"/>
    <property type="project" value="UniProtKB-KW"/>
</dbReference>
<dbReference type="PROSITE" id="PS50011">
    <property type="entry name" value="PROTEIN_KINASE_DOM"/>
    <property type="match status" value="1"/>
</dbReference>
<keyword evidence="12" id="KW-1185">Reference proteome</keyword>
<comment type="caution">
    <text evidence="11">The sequence shown here is derived from an EMBL/GenBank/DDBJ whole genome shotgun (WGS) entry which is preliminary data.</text>
</comment>
<dbReference type="Pfam" id="PF00069">
    <property type="entry name" value="Pkinase"/>
    <property type="match status" value="1"/>
</dbReference>
<keyword evidence="9" id="KW-0472">Membrane</keyword>
<proteinExistence type="predicted"/>
<dbReference type="Proteomes" id="UP000807353">
    <property type="component" value="Unassembled WGS sequence"/>
</dbReference>
<keyword evidence="2" id="KW-0808">Transferase</keyword>
<feature type="transmembrane region" description="Helical" evidence="9">
    <location>
        <begin position="131"/>
        <end position="149"/>
    </location>
</feature>
<keyword evidence="4 11" id="KW-0418">Kinase</keyword>
<protein>
    <submittedName>
        <fullName evidence="11">Kinase-like domain-containing protein</fullName>
    </submittedName>
</protein>
<evidence type="ECO:0000256" key="6">
    <source>
        <dbReference type="PIRSR" id="PIRSR630616-1"/>
    </source>
</evidence>
<evidence type="ECO:0000256" key="8">
    <source>
        <dbReference type="PIRSR" id="PIRSR630616-3"/>
    </source>
</evidence>
<evidence type="ECO:0000313" key="12">
    <source>
        <dbReference type="Proteomes" id="UP000807353"/>
    </source>
</evidence>
<dbReference type="Gene3D" id="1.10.510.10">
    <property type="entry name" value="Transferase(Phosphotransferase) domain 1"/>
    <property type="match status" value="1"/>
</dbReference>
<dbReference type="Gene3D" id="3.30.200.20">
    <property type="entry name" value="Phosphorylase Kinase, domain 1"/>
    <property type="match status" value="1"/>
</dbReference>
<evidence type="ECO:0000256" key="2">
    <source>
        <dbReference type="ARBA" id="ARBA00022679"/>
    </source>
</evidence>
<feature type="cross-link" description="Glycyl lysine isopeptide (Lys-Gly) (interchain with G-Cter in SUMO2)" evidence="8">
    <location>
        <position position="321"/>
    </location>
</feature>
<dbReference type="InterPro" id="IPR011009">
    <property type="entry name" value="Kinase-like_dom_sf"/>
</dbReference>
<keyword evidence="9" id="KW-0812">Transmembrane</keyword>
<keyword evidence="9" id="KW-1133">Transmembrane helix</keyword>
<evidence type="ECO:0000259" key="10">
    <source>
        <dbReference type="PROSITE" id="PS50011"/>
    </source>
</evidence>
<feature type="transmembrane region" description="Helical" evidence="9">
    <location>
        <begin position="71"/>
        <end position="92"/>
    </location>
</feature>
<evidence type="ECO:0000256" key="7">
    <source>
        <dbReference type="PIRSR" id="PIRSR630616-2"/>
    </source>
</evidence>
<organism evidence="11 12">
    <name type="scientific">Collybia nuda</name>
    <dbReference type="NCBI Taxonomy" id="64659"/>
    <lineage>
        <taxon>Eukaryota</taxon>
        <taxon>Fungi</taxon>
        <taxon>Dikarya</taxon>
        <taxon>Basidiomycota</taxon>
        <taxon>Agaricomycotina</taxon>
        <taxon>Agaricomycetes</taxon>
        <taxon>Agaricomycetidae</taxon>
        <taxon>Agaricales</taxon>
        <taxon>Tricholomatineae</taxon>
        <taxon>Clitocybaceae</taxon>
        <taxon>Collybia</taxon>
    </lineage>
</organism>
<feature type="active site" description="Proton acceptor" evidence="6">
    <location>
        <position position="319"/>
    </location>
</feature>
<gene>
    <name evidence="11" type="ORF">BDZ94DRAFT_1239554</name>
</gene>
<dbReference type="SUPFAM" id="SSF56112">
    <property type="entry name" value="Protein kinase-like (PK-like)"/>
    <property type="match status" value="1"/>
</dbReference>
<evidence type="ECO:0000256" key="9">
    <source>
        <dbReference type="SAM" id="Phobius"/>
    </source>
</evidence>
<dbReference type="AlphaFoldDB" id="A0A9P5XWU8"/>
<accession>A0A9P5XWU8</accession>
<dbReference type="EMBL" id="MU150325">
    <property type="protein sequence ID" value="KAF9459048.1"/>
    <property type="molecule type" value="Genomic_DNA"/>
</dbReference>
<keyword evidence="5 7" id="KW-0067">ATP-binding</keyword>
<feature type="domain" description="Protein kinase" evidence="10">
    <location>
        <begin position="137"/>
        <end position="367"/>
    </location>
</feature>
<reference evidence="11" key="1">
    <citation type="submission" date="2020-11" db="EMBL/GenBank/DDBJ databases">
        <authorList>
            <consortium name="DOE Joint Genome Institute"/>
            <person name="Ahrendt S."/>
            <person name="Riley R."/>
            <person name="Andreopoulos W."/>
            <person name="Labutti K."/>
            <person name="Pangilinan J."/>
            <person name="Ruiz-Duenas F.J."/>
            <person name="Barrasa J.M."/>
            <person name="Sanchez-Garcia M."/>
            <person name="Camarero S."/>
            <person name="Miyauchi S."/>
            <person name="Serrano A."/>
            <person name="Linde D."/>
            <person name="Babiker R."/>
            <person name="Drula E."/>
            <person name="Ayuso-Fernandez I."/>
            <person name="Pacheco R."/>
            <person name="Padilla G."/>
            <person name="Ferreira P."/>
            <person name="Barriuso J."/>
            <person name="Kellner H."/>
            <person name="Castanera R."/>
            <person name="Alfaro M."/>
            <person name="Ramirez L."/>
            <person name="Pisabarro A.G."/>
            <person name="Kuo A."/>
            <person name="Tritt A."/>
            <person name="Lipzen A."/>
            <person name="He G."/>
            <person name="Yan M."/>
            <person name="Ng V."/>
            <person name="Cullen D."/>
            <person name="Martin F."/>
            <person name="Rosso M.-N."/>
            <person name="Henrissat B."/>
            <person name="Hibbett D."/>
            <person name="Martinez A.T."/>
            <person name="Grigoriev I.V."/>
        </authorList>
    </citation>
    <scope>NUCLEOTIDE SEQUENCE</scope>
    <source>
        <strain evidence="11">CBS 247.69</strain>
    </source>
</reference>